<keyword evidence="2" id="KW-1185">Reference proteome</keyword>
<reference evidence="1 2" key="1">
    <citation type="submission" date="2019-06" db="EMBL/GenBank/DDBJ databases">
        <authorList>
            <person name="Li M."/>
        </authorList>
    </citation>
    <scope>NUCLEOTIDE SEQUENCE [LARGE SCALE GENOMIC DNA]</scope>
    <source>
        <strain evidence="1 2">BGMRC6574</strain>
    </source>
</reference>
<dbReference type="Gene3D" id="3.90.550.10">
    <property type="entry name" value="Spore Coat Polysaccharide Biosynthesis Protein SpsA, Chain A"/>
    <property type="match status" value="1"/>
</dbReference>
<dbReference type="SUPFAM" id="SSF53448">
    <property type="entry name" value="Nucleotide-diphospho-sugar transferases"/>
    <property type="match status" value="1"/>
</dbReference>
<dbReference type="RefSeq" id="WP_141166861.1">
    <property type="nucleotide sequence ID" value="NZ_VHLH01000016.1"/>
</dbReference>
<comment type="caution">
    <text evidence="1">The sequence shown here is derived from an EMBL/GenBank/DDBJ whole genome shotgun (WGS) entry which is preliminary data.</text>
</comment>
<dbReference type="InterPro" id="IPR029044">
    <property type="entry name" value="Nucleotide-diphossugar_trans"/>
</dbReference>
<gene>
    <name evidence="1" type="ORF">FJU11_09735</name>
</gene>
<sequence>MITVLMECRDQEAALARSLGALVPGAVEGLVREAIVFDHGSGDGSAKVADAAGCRFIPAVAMAGTIAAARSDWLFILETGACPLAGWIEAFDAHMASSTRPARLKPSDERGPFAKLRLRSRPLRGGMLIPKSAVRPGSDGLKRAVRGVRPITLAAGMHPAA</sequence>
<protein>
    <submittedName>
        <fullName evidence="1">Glycosyl transferase</fullName>
    </submittedName>
</protein>
<dbReference type="EMBL" id="VHLH01000016">
    <property type="protein sequence ID" value="TPW28136.1"/>
    <property type="molecule type" value="Genomic_DNA"/>
</dbReference>
<dbReference type="GO" id="GO:0016740">
    <property type="term" value="F:transferase activity"/>
    <property type="evidence" value="ECO:0007669"/>
    <property type="project" value="UniProtKB-KW"/>
</dbReference>
<dbReference type="Proteomes" id="UP000320314">
    <property type="component" value="Unassembled WGS sequence"/>
</dbReference>
<keyword evidence="1" id="KW-0808">Transferase</keyword>
<dbReference type="OrthoDB" id="9811214at2"/>
<accession>A0A506U483</accession>
<organism evidence="1 2">
    <name type="scientific">Pararhizobium mangrovi</name>
    <dbReference type="NCBI Taxonomy" id="2590452"/>
    <lineage>
        <taxon>Bacteria</taxon>
        <taxon>Pseudomonadati</taxon>
        <taxon>Pseudomonadota</taxon>
        <taxon>Alphaproteobacteria</taxon>
        <taxon>Hyphomicrobiales</taxon>
        <taxon>Rhizobiaceae</taxon>
        <taxon>Rhizobium/Agrobacterium group</taxon>
        <taxon>Pararhizobium</taxon>
    </lineage>
</organism>
<proteinExistence type="predicted"/>
<dbReference type="AlphaFoldDB" id="A0A506U483"/>
<evidence type="ECO:0000313" key="2">
    <source>
        <dbReference type="Proteomes" id="UP000320314"/>
    </source>
</evidence>
<evidence type="ECO:0000313" key="1">
    <source>
        <dbReference type="EMBL" id="TPW28136.1"/>
    </source>
</evidence>
<name>A0A506U483_9HYPH</name>